<reference evidence="1" key="1">
    <citation type="submission" date="2019-03" db="EMBL/GenBank/DDBJ databases">
        <authorList>
            <person name="Mank J."/>
            <person name="Almeida P."/>
        </authorList>
    </citation>
    <scope>NUCLEOTIDE SEQUENCE</scope>
    <source>
        <strain evidence="1">78183</strain>
    </source>
</reference>
<accession>A0A6N2LIP9</accession>
<gene>
    <name evidence="1" type="ORF">SVIM_LOCUS241419</name>
</gene>
<evidence type="ECO:0000313" key="1">
    <source>
        <dbReference type="EMBL" id="VFU41225.1"/>
    </source>
</evidence>
<sequence>MEEDKATTPNKGKDIHVGSASDIEMASNILKKHTAVGQMAWQLNGSESRGSECCIYKVPRSLRNVDSKAYAPQNISIGPLNRKNEKPMNMEKQKYFIKFTERDGMDKKILYDIVISIKNQEECLRHCYSDKSISMNSSDFVEMILLDAVFIIQFFLESNDDTDGPKNFEPRMTLDIREDLMLLENQLPLFIIQEIYDRVNPRGKDAKANPFLDLATCHLRKYLRLQGLETSPGVEGSRHFTDLLRDLMLSGAIKRSYNLDPVKLKYSAVMLHEAGVKFQVTQDKCLVNIKFDKGVLKIPQLEVDHNFEVFAGDVGLLVQKDIILHWLGDDAAVSNMINNFCKNIDDKYTCFGDISKELNAHYENPWNHSKATLKLVYFPNIWRDLLKFTLEFHVNQTLEFNLGLSKNFCINLLEEDPNDISCHCPATDSFDGAAQYALYKRLASALYQSVKFGDLCRTYVKMMFGEDSNLKLKDENWNQLIKEKGLELINMEAKQSKEAVLMVIT</sequence>
<dbReference type="PANTHER" id="PTHR31170:SF24">
    <property type="match status" value="1"/>
</dbReference>
<protein>
    <submittedName>
        <fullName evidence="1">Uncharacterized protein</fullName>
    </submittedName>
</protein>
<proteinExistence type="predicted"/>
<dbReference type="Pfam" id="PF03140">
    <property type="entry name" value="DUF247"/>
    <property type="match status" value="2"/>
</dbReference>
<dbReference type="PANTHER" id="PTHR31170">
    <property type="entry name" value="BNAC04G53230D PROTEIN"/>
    <property type="match status" value="1"/>
</dbReference>
<dbReference type="EMBL" id="CAADRP010001561">
    <property type="protein sequence ID" value="VFU41225.1"/>
    <property type="molecule type" value="Genomic_DNA"/>
</dbReference>
<name>A0A6N2LIP9_SALVM</name>
<dbReference type="AlphaFoldDB" id="A0A6N2LIP9"/>
<organism evidence="1">
    <name type="scientific">Salix viminalis</name>
    <name type="common">Common osier</name>
    <name type="synonym">Basket willow</name>
    <dbReference type="NCBI Taxonomy" id="40686"/>
    <lineage>
        <taxon>Eukaryota</taxon>
        <taxon>Viridiplantae</taxon>
        <taxon>Streptophyta</taxon>
        <taxon>Embryophyta</taxon>
        <taxon>Tracheophyta</taxon>
        <taxon>Spermatophyta</taxon>
        <taxon>Magnoliopsida</taxon>
        <taxon>eudicotyledons</taxon>
        <taxon>Gunneridae</taxon>
        <taxon>Pentapetalae</taxon>
        <taxon>rosids</taxon>
        <taxon>fabids</taxon>
        <taxon>Malpighiales</taxon>
        <taxon>Salicaceae</taxon>
        <taxon>Saliceae</taxon>
        <taxon>Salix</taxon>
    </lineage>
</organism>
<dbReference type="InterPro" id="IPR004158">
    <property type="entry name" value="DUF247_pln"/>
</dbReference>